<keyword evidence="1" id="KW-0812">Transmembrane</keyword>
<keyword evidence="3" id="KW-1185">Reference proteome</keyword>
<protein>
    <submittedName>
        <fullName evidence="2">Uncharacterized protein</fullName>
    </submittedName>
</protein>
<reference evidence="2 3" key="1">
    <citation type="submission" date="2016-10" db="EMBL/GenBank/DDBJ databases">
        <authorList>
            <person name="de Groot N.N."/>
        </authorList>
    </citation>
    <scope>NUCLEOTIDE SEQUENCE [LARGE SCALE GENOMIC DNA]</scope>
    <source>
        <strain evidence="2 3">DSM 25186</strain>
    </source>
</reference>
<sequence>MTMRRSGSEPPAAFSVRGTRWLLIGIIALALTNFILVRYVDVGEGRHLSGQIVTAGEVKQAAARTALFGLPLIGFLLGTLISLLPYRKLPYRKKYLRFSLVLVLVLQTIMLLLALRNLLLW</sequence>
<evidence type="ECO:0000313" key="3">
    <source>
        <dbReference type="Proteomes" id="UP000198510"/>
    </source>
</evidence>
<keyword evidence="1" id="KW-1133">Transmembrane helix</keyword>
<feature type="transmembrane region" description="Helical" evidence="1">
    <location>
        <begin position="66"/>
        <end position="86"/>
    </location>
</feature>
<proteinExistence type="predicted"/>
<feature type="transmembrane region" description="Helical" evidence="1">
    <location>
        <begin position="98"/>
        <end position="119"/>
    </location>
</feature>
<dbReference type="Proteomes" id="UP000198510">
    <property type="component" value="Unassembled WGS sequence"/>
</dbReference>
<evidence type="ECO:0000313" key="2">
    <source>
        <dbReference type="EMBL" id="SDK30890.1"/>
    </source>
</evidence>
<dbReference type="AlphaFoldDB" id="A0A1G9AW59"/>
<keyword evidence="1" id="KW-0472">Membrane</keyword>
<dbReference type="EMBL" id="FNFO01000002">
    <property type="protein sequence ID" value="SDK30890.1"/>
    <property type="molecule type" value="Genomic_DNA"/>
</dbReference>
<accession>A0A1G9AW59</accession>
<evidence type="ECO:0000256" key="1">
    <source>
        <dbReference type="SAM" id="Phobius"/>
    </source>
</evidence>
<dbReference type="STRING" id="1075417.SAMN05421823_102413"/>
<name>A0A1G9AW59_9BACT</name>
<gene>
    <name evidence="2" type="ORF">SAMN05421823_102413</name>
</gene>
<organism evidence="2 3">
    <name type="scientific">Catalinimonas alkaloidigena</name>
    <dbReference type="NCBI Taxonomy" id="1075417"/>
    <lineage>
        <taxon>Bacteria</taxon>
        <taxon>Pseudomonadati</taxon>
        <taxon>Bacteroidota</taxon>
        <taxon>Cytophagia</taxon>
        <taxon>Cytophagales</taxon>
        <taxon>Catalimonadaceae</taxon>
        <taxon>Catalinimonas</taxon>
    </lineage>
</organism>
<feature type="transmembrane region" description="Helical" evidence="1">
    <location>
        <begin position="21"/>
        <end position="40"/>
    </location>
</feature>